<reference evidence="2" key="1">
    <citation type="submission" date="2018-02" db="EMBL/GenBank/DDBJ databases">
        <title>Rhizophora mucronata_Transcriptome.</title>
        <authorList>
            <person name="Meera S.P."/>
            <person name="Sreeshan A."/>
            <person name="Augustine A."/>
        </authorList>
    </citation>
    <scope>NUCLEOTIDE SEQUENCE</scope>
    <source>
        <tissue evidence="2">Leaf</tissue>
    </source>
</reference>
<dbReference type="AlphaFoldDB" id="A0A2P2N508"/>
<accession>A0A2P2N508</accession>
<keyword evidence="1" id="KW-0812">Transmembrane</keyword>
<feature type="transmembrane region" description="Helical" evidence="1">
    <location>
        <begin position="16"/>
        <end position="33"/>
    </location>
</feature>
<evidence type="ECO:0000256" key="1">
    <source>
        <dbReference type="SAM" id="Phobius"/>
    </source>
</evidence>
<feature type="transmembrane region" description="Helical" evidence="1">
    <location>
        <begin position="42"/>
        <end position="60"/>
    </location>
</feature>
<dbReference type="EMBL" id="GGEC01057054">
    <property type="protein sequence ID" value="MBX37538.1"/>
    <property type="molecule type" value="Transcribed_RNA"/>
</dbReference>
<sequence length="66" mass="7292">MTRSRAVGVVGGDGDFIYVAGYVLEIILAASALDDEWDPLRILLKTYASFWISFLLSLHFPTSLPC</sequence>
<evidence type="ECO:0000313" key="2">
    <source>
        <dbReference type="EMBL" id="MBX37538.1"/>
    </source>
</evidence>
<protein>
    <submittedName>
        <fullName evidence="2">Uncharacterized protein</fullName>
    </submittedName>
</protein>
<keyword evidence="1" id="KW-0472">Membrane</keyword>
<name>A0A2P2N508_RHIMU</name>
<keyword evidence="1" id="KW-1133">Transmembrane helix</keyword>
<organism evidence="2">
    <name type="scientific">Rhizophora mucronata</name>
    <name type="common">Asiatic mangrove</name>
    <dbReference type="NCBI Taxonomy" id="61149"/>
    <lineage>
        <taxon>Eukaryota</taxon>
        <taxon>Viridiplantae</taxon>
        <taxon>Streptophyta</taxon>
        <taxon>Embryophyta</taxon>
        <taxon>Tracheophyta</taxon>
        <taxon>Spermatophyta</taxon>
        <taxon>Magnoliopsida</taxon>
        <taxon>eudicotyledons</taxon>
        <taxon>Gunneridae</taxon>
        <taxon>Pentapetalae</taxon>
        <taxon>rosids</taxon>
        <taxon>fabids</taxon>
        <taxon>Malpighiales</taxon>
        <taxon>Rhizophoraceae</taxon>
        <taxon>Rhizophora</taxon>
    </lineage>
</organism>
<proteinExistence type="predicted"/>